<dbReference type="Gene3D" id="1.20.5.1700">
    <property type="match status" value="1"/>
</dbReference>
<dbReference type="Proteomes" id="UP000298663">
    <property type="component" value="Unassembled WGS sequence"/>
</dbReference>
<comment type="caution">
    <text evidence="9">The sequence shown here is derived from an EMBL/GenBank/DDBJ whole genome shotgun (WGS) entry which is preliminary data.</text>
</comment>
<reference evidence="9 10" key="2">
    <citation type="journal article" date="2019" name="G3 (Bethesda)">
        <title>Hybrid Assembly of the Genome of the Entomopathogenic Nematode Steinernema carpocapsae Identifies the X-Chromosome.</title>
        <authorList>
            <person name="Serra L."/>
            <person name="Macchietto M."/>
            <person name="Macias-Munoz A."/>
            <person name="McGill C.J."/>
            <person name="Rodriguez I.M."/>
            <person name="Rodriguez B."/>
            <person name="Murad R."/>
            <person name="Mortazavi A."/>
        </authorList>
    </citation>
    <scope>NUCLEOTIDE SEQUENCE [LARGE SCALE GENOMIC DNA]</scope>
    <source>
        <strain evidence="9 10">ALL</strain>
    </source>
</reference>
<evidence type="ECO:0000256" key="2">
    <source>
        <dbReference type="ARBA" id="ARBA00009423"/>
    </source>
</evidence>
<organism evidence="9 10">
    <name type="scientific">Steinernema carpocapsae</name>
    <name type="common">Entomopathogenic nematode</name>
    <dbReference type="NCBI Taxonomy" id="34508"/>
    <lineage>
        <taxon>Eukaryota</taxon>
        <taxon>Metazoa</taxon>
        <taxon>Ecdysozoa</taxon>
        <taxon>Nematoda</taxon>
        <taxon>Chromadorea</taxon>
        <taxon>Rhabditida</taxon>
        <taxon>Tylenchina</taxon>
        <taxon>Panagrolaimomorpha</taxon>
        <taxon>Strongyloidoidea</taxon>
        <taxon>Steinernematidae</taxon>
        <taxon>Steinernema</taxon>
    </lineage>
</organism>
<evidence type="ECO:0000256" key="1">
    <source>
        <dbReference type="ARBA" id="ARBA00004245"/>
    </source>
</evidence>
<sequence>MYSGHETSTTSDDFVDARDDNMASAPQRVGANRFDKPDEGMDFGQVDLNAVLPNDVDENMDKDFITKRIAPPAIQSTPIRRPEPKMSTDTLPRPSRANASSLPGPGRKVAPVVPTVDLDRTFNKNELDESSENCMTFTIRQPPNMAPAIAPSQILASTALASPEPSTTANEQIKTELLKTVENLFRSAKNAGNVDLEQLERYVQNCVAKVEAQWASELSNSVQEAENSNTEASLRAIIGQYEESEKMFYEAAMSLAGQNKENMGATSRTARMGLNTPGFVTAEERDLKEKLDKAQKDRDALASEFSTLENNYGDLFRRYEQLREHSSTLRENEQKLMKEAEALAEKNGKMSEKLVAARQMAQEVLAKANEEIEQLQTARETDNIALKMKVKQYASQIATMEATVKAKDTELEELQQICNELLQKAEIGDDADEY</sequence>
<proteinExistence type="inferred from homology"/>
<reference evidence="9 10" key="1">
    <citation type="journal article" date="2015" name="Genome Biol.">
        <title>Comparative genomics of Steinernema reveals deeply conserved gene regulatory networks.</title>
        <authorList>
            <person name="Dillman A.R."/>
            <person name="Macchietto M."/>
            <person name="Porter C.F."/>
            <person name="Rogers A."/>
            <person name="Williams B."/>
            <person name="Antoshechkin I."/>
            <person name="Lee M.M."/>
            <person name="Goodwin Z."/>
            <person name="Lu X."/>
            <person name="Lewis E.E."/>
            <person name="Goodrich-Blair H."/>
            <person name="Stock S.P."/>
            <person name="Adams B.J."/>
            <person name="Sternberg P.W."/>
            <person name="Mortazavi A."/>
        </authorList>
    </citation>
    <scope>NUCLEOTIDE SEQUENCE [LARGE SCALE GENOMIC DNA]</scope>
    <source>
        <strain evidence="9 10">ALL</strain>
    </source>
</reference>
<keyword evidence="10" id="KW-1185">Reference proteome</keyword>
<comment type="similarity">
    <text evidence="2">Belongs to the TACC family.</text>
</comment>
<evidence type="ECO:0000256" key="5">
    <source>
        <dbReference type="ARBA" id="ARBA00023212"/>
    </source>
</evidence>
<feature type="domain" description="Transforming acidic coiled-coil-containing protein C-terminal" evidence="8">
    <location>
        <begin position="283"/>
        <end position="421"/>
    </location>
</feature>
<accession>A0A4U5P094</accession>
<protein>
    <recommendedName>
        <fullName evidence="8">Transforming acidic coiled-coil-containing protein C-terminal domain-containing protein</fullName>
    </recommendedName>
</protein>
<feature type="coiled-coil region" evidence="6">
    <location>
        <begin position="284"/>
        <end position="424"/>
    </location>
</feature>
<name>A0A4U5P094_STECR</name>
<evidence type="ECO:0000259" key="8">
    <source>
        <dbReference type="Pfam" id="PF05010"/>
    </source>
</evidence>
<evidence type="ECO:0000256" key="3">
    <source>
        <dbReference type="ARBA" id="ARBA00022490"/>
    </source>
</evidence>
<dbReference type="GO" id="GO:0005856">
    <property type="term" value="C:cytoskeleton"/>
    <property type="evidence" value="ECO:0007669"/>
    <property type="project" value="UniProtKB-SubCell"/>
</dbReference>
<dbReference type="STRING" id="34508.A0A4U5P094"/>
<gene>
    <name evidence="9" type="ORF">L596_013475</name>
</gene>
<keyword evidence="5" id="KW-0206">Cytoskeleton</keyword>
<evidence type="ECO:0000256" key="7">
    <source>
        <dbReference type="SAM" id="MobiDB-lite"/>
    </source>
</evidence>
<dbReference type="AlphaFoldDB" id="A0A4U5P094"/>
<feature type="compositionally biased region" description="Polar residues" evidence="7">
    <location>
        <begin position="1"/>
        <end position="12"/>
    </location>
</feature>
<evidence type="ECO:0000313" key="9">
    <source>
        <dbReference type="EMBL" id="TKR89359.1"/>
    </source>
</evidence>
<evidence type="ECO:0000256" key="6">
    <source>
        <dbReference type="SAM" id="Coils"/>
    </source>
</evidence>
<evidence type="ECO:0000313" key="10">
    <source>
        <dbReference type="Proteomes" id="UP000298663"/>
    </source>
</evidence>
<keyword evidence="4 6" id="KW-0175">Coiled coil</keyword>
<evidence type="ECO:0000256" key="4">
    <source>
        <dbReference type="ARBA" id="ARBA00023054"/>
    </source>
</evidence>
<feature type="region of interest" description="Disordered" evidence="7">
    <location>
        <begin position="76"/>
        <end position="111"/>
    </location>
</feature>
<feature type="region of interest" description="Disordered" evidence="7">
    <location>
        <begin position="1"/>
        <end position="41"/>
    </location>
</feature>
<dbReference type="InterPro" id="IPR007707">
    <property type="entry name" value="TACC_C"/>
</dbReference>
<dbReference type="OrthoDB" id="10255048at2759"/>
<dbReference type="EMBL" id="AZBU02000003">
    <property type="protein sequence ID" value="TKR89359.1"/>
    <property type="molecule type" value="Genomic_DNA"/>
</dbReference>
<dbReference type="Pfam" id="PF05010">
    <property type="entry name" value="TACC_C"/>
    <property type="match status" value="1"/>
</dbReference>
<comment type="subcellular location">
    <subcellularLocation>
        <location evidence="1">Cytoplasm</location>
        <location evidence="1">Cytoskeleton</location>
    </subcellularLocation>
</comment>
<keyword evidence="3" id="KW-0963">Cytoplasm</keyword>